<dbReference type="InterPro" id="IPR037523">
    <property type="entry name" value="VOC_core"/>
</dbReference>
<dbReference type="InterPro" id="IPR029068">
    <property type="entry name" value="Glyas_Bleomycin-R_OHBP_Dase"/>
</dbReference>
<protein>
    <submittedName>
        <fullName evidence="2">Oxidoreductase</fullName>
    </submittedName>
</protein>
<dbReference type="AlphaFoldDB" id="A0A6I0DIV0"/>
<comment type="caution">
    <text evidence="2">The sequence shown here is derived from an EMBL/GenBank/DDBJ whole genome shotgun (WGS) entry which is preliminary data.</text>
</comment>
<name>A0A6I0DIV0_BRUAN</name>
<dbReference type="EMBL" id="WBWX01000010">
    <property type="protein sequence ID" value="KAB2792974.1"/>
    <property type="molecule type" value="Genomic_DNA"/>
</dbReference>
<reference evidence="2 3" key="1">
    <citation type="submission" date="2019-09" db="EMBL/GenBank/DDBJ databases">
        <title>Taxonomic organization of the family Brucellaceae based on a phylogenomic approach.</title>
        <authorList>
            <person name="Leclercq S."/>
            <person name="Cloeckaert A."/>
            <person name="Zygmunt M.S."/>
        </authorList>
    </citation>
    <scope>NUCLEOTIDE SEQUENCE [LARGE SCALE GENOMIC DNA]</scope>
    <source>
        <strain evidence="2 3">CCUG 34461</strain>
    </source>
</reference>
<dbReference type="Pfam" id="PF00903">
    <property type="entry name" value="Glyoxalase"/>
    <property type="match status" value="1"/>
</dbReference>
<dbReference type="InterPro" id="IPR004360">
    <property type="entry name" value="Glyas_Fos-R_dOase_dom"/>
</dbReference>
<sequence>MGLQYRDLRYLRVPVEDLGAAANFASDIIGLQAADRDSENARFRSDARNYALCYTAKAGPAALALTVARLEDLDQMLEQLQKWQPRRLTEEECAERQIKSGITVLAPNGIAVELVWRPMTSGWRYHAPRDAGITEFQAVQLACKNVSANEDFWIKGVGASVSDWVGDVAFLRIDEAHHRIALYPSKRDGVLGATWAVEGINQVMQGWYYFQSRQVPVVHGPGRQPASNAIFVTASGPGGIYYSYAAETESGAHIAARGPRQFTDNPASHCGWGALTTVPEFMGGEDQ</sequence>
<dbReference type="PROSITE" id="PS51819">
    <property type="entry name" value="VOC"/>
    <property type="match status" value="1"/>
</dbReference>
<evidence type="ECO:0000259" key="1">
    <source>
        <dbReference type="PROSITE" id="PS51819"/>
    </source>
</evidence>
<dbReference type="Gene3D" id="3.10.180.10">
    <property type="entry name" value="2,3-Dihydroxybiphenyl 1,2-Dioxygenase, domain 1"/>
    <property type="match status" value="2"/>
</dbReference>
<dbReference type="Proteomes" id="UP000441102">
    <property type="component" value="Unassembled WGS sequence"/>
</dbReference>
<evidence type="ECO:0000313" key="3">
    <source>
        <dbReference type="Proteomes" id="UP000441102"/>
    </source>
</evidence>
<dbReference type="RefSeq" id="WP_151576907.1">
    <property type="nucleotide sequence ID" value="NZ_WBWX01000010.1"/>
</dbReference>
<organism evidence="2 3">
    <name type="scientific">Brucella anthropi</name>
    <name type="common">Ochrobactrum anthropi</name>
    <dbReference type="NCBI Taxonomy" id="529"/>
    <lineage>
        <taxon>Bacteria</taxon>
        <taxon>Pseudomonadati</taxon>
        <taxon>Pseudomonadota</taxon>
        <taxon>Alphaproteobacteria</taxon>
        <taxon>Hyphomicrobiales</taxon>
        <taxon>Brucellaceae</taxon>
        <taxon>Brucella/Ochrobactrum group</taxon>
        <taxon>Brucella</taxon>
    </lineage>
</organism>
<gene>
    <name evidence="2" type="ORF">F9L06_20940</name>
</gene>
<accession>A0A6I0DIV0</accession>
<dbReference type="SUPFAM" id="SSF54593">
    <property type="entry name" value="Glyoxalase/Bleomycin resistance protein/Dihydroxybiphenyl dioxygenase"/>
    <property type="match status" value="1"/>
</dbReference>
<feature type="domain" description="VOC" evidence="1">
    <location>
        <begin position="7"/>
        <end position="117"/>
    </location>
</feature>
<proteinExistence type="predicted"/>
<evidence type="ECO:0000313" key="2">
    <source>
        <dbReference type="EMBL" id="KAB2792974.1"/>
    </source>
</evidence>